<accession>A0A2P2QX60</accession>
<reference evidence="1" key="1">
    <citation type="submission" date="2018-02" db="EMBL/GenBank/DDBJ databases">
        <title>Rhizophora mucronata_Transcriptome.</title>
        <authorList>
            <person name="Meera S.P."/>
            <person name="Sreeshan A."/>
            <person name="Augustine A."/>
        </authorList>
    </citation>
    <scope>NUCLEOTIDE SEQUENCE</scope>
    <source>
        <tissue evidence="1">Leaf</tissue>
    </source>
</reference>
<protein>
    <submittedName>
        <fullName evidence="1">Uncharacterized protein MANES_15G024700</fullName>
    </submittedName>
</protein>
<organism evidence="1">
    <name type="scientific">Rhizophora mucronata</name>
    <name type="common">Asiatic mangrove</name>
    <dbReference type="NCBI Taxonomy" id="61149"/>
    <lineage>
        <taxon>Eukaryota</taxon>
        <taxon>Viridiplantae</taxon>
        <taxon>Streptophyta</taxon>
        <taxon>Embryophyta</taxon>
        <taxon>Tracheophyta</taxon>
        <taxon>Spermatophyta</taxon>
        <taxon>Magnoliopsida</taxon>
        <taxon>eudicotyledons</taxon>
        <taxon>Gunneridae</taxon>
        <taxon>Pentapetalae</taxon>
        <taxon>rosids</taxon>
        <taxon>fabids</taxon>
        <taxon>Malpighiales</taxon>
        <taxon>Rhizophoraceae</taxon>
        <taxon>Rhizophora</taxon>
    </lineage>
</organism>
<dbReference type="AlphaFoldDB" id="A0A2P2QX60"/>
<name>A0A2P2QX60_RHIMU</name>
<proteinExistence type="predicted"/>
<sequence>MARTTQSLTGSKKITEWFLKCPIATILSTPRRAEGCAHLSRVHDSIISTNFIAKGRWRDRDFIS</sequence>
<dbReference type="EMBL" id="GGEC01090990">
    <property type="protein sequence ID" value="MBX71474.1"/>
    <property type="molecule type" value="Transcribed_RNA"/>
</dbReference>
<evidence type="ECO:0000313" key="1">
    <source>
        <dbReference type="EMBL" id="MBX71474.1"/>
    </source>
</evidence>